<evidence type="ECO:0000256" key="3">
    <source>
        <dbReference type="ARBA" id="ARBA00022692"/>
    </source>
</evidence>
<evidence type="ECO:0000259" key="8">
    <source>
        <dbReference type="SMART" id="SM00014"/>
    </source>
</evidence>
<evidence type="ECO:0000256" key="1">
    <source>
        <dbReference type="ARBA" id="ARBA00004141"/>
    </source>
</evidence>
<comment type="similarity">
    <text evidence="2">Belongs to the PA-phosphatase related phosphoesterase family.</text>
</comment>
<dbReference type="GeneID" id="18928664"/>
<feature type="region of interest" description="Disordered" evidence="6">
    <location>
        <begin position="291"/>
        <end position="323"/>
    </location>
</feature>
<dbReference type="Pfam" id="PF01569">
    <property type="entry name" value="PAP2"/>
    <property type="match status" value="1"/>
</dbReference>
<feature type="transmembrane region" description="Helical" evidence="7">
    <location>
        <begin position="260"/>
        <end position="279"/>
    </location>
</feature>
<feature type="transmembrane region" description="Helical" evidence="7">
    <location>
        <begin position="230"/>
        <end position="248"/>
    </location>
</feature>
<evidence type="ECO:0000256" key="4">
    <source>
        <dbReference type="ARBA" id="ARBA00022989"/>
    </source>
</evidence>
<comment type="subcellular location">
    <subcellularLocation>
        <location evidence="1">Membrane</location>
        <topology evidence="1">Multi-pass membrane protein</topology>
    </subcellularLocation>
</comment>
<feature type="transmembrane region" description="Helical" evidence="7">
    <location>
        <begin position="200"/>
        <end position="218"/>
    </location>
</feature>
<evidence type="ECO:0000256" key="2">
    <source>
        <dbReference type="ARBA" id="ARBA00008816"/>
    </source>
</evidence>
<dbReference type="InterPro" id="IPR043216">
    <property type="entry name" value="PAP-like"/>
</dbReference>
<dbReference type="STRING" id="747676.F4S1M4"/>
<keyword evidence="5 7" id="KW-0472">Membrane</keyword>
<dbReference type="InParanoid" id="F4S1M4"/>
<organism evidence="10">
    <name type="scientific">Melampsora larici-populina (strain 98AG31 / pathotype 3-4-7)</name>
    <name type="common">Poplar leaf rust fungus</name>
    <dbReference type="NCBI Taxonomy" id="747676"/>
    <lineage>
        <taxon>Eukaryota</taxon>
        <taxon>Fungi</taxon>
        <taxon>Dikarya</taxon>
        <taxon>Basidiomycota</taxon>
        <taxon>Pucciniomycotina</taxon>
        <taxon>Pucciniomycetes</taxon>
        <taxon>Pucciniales</taxon>
        <taxon>Melampsoraceae</taxon>
        <taxon>Melampsora</taxon>
    </lineage>
</organism>
<reference evidence="10" key="1">
    <citation type="journal article" date="2011" name="Proc. Natl. Acad. Sci. U.S.A.">
        <title>Obligate biotrophy features unraveled by the genomic analysis of rust fungi.</title>
        <authorList>
            <person name="Duplessis S."/>
            <person name="Cuomo C.A."/>
            <person name="Lin Y.-C."/>
            <person name="Aerts A."/>
            <person name="Tisserant E."/>
            <person name="Veneault-Fourrey C."/>
            <person name="Joly D.L."/>
            <person name="Hacquard S."/>
            <person name="Amselem J."/>
            <person name="Cantarel B.L."/>
            <person name="Chiu R."/>
            <person name="Coutinho P.M."/>
            <person name="Feau N."/>
            <person name="Field M."/>
            <person name="Frey P."/>
            <person name="Gelhaye E."/>
            <person name="Goldberg J."/>
            <person name="Grabherr M.G."/>
            <person name="Kodira C.D."/>
            <person name="Kohler A."/>
            <person name="Kuees U."/>
            <person name="Lindquist E.A."/>
            <person name="Lucas S.M."/>
            <person name="Mago R."/>
            <person name="Mauceli E."/>
            <person name="Morin E."/>
            <person name="Murat C."/>
            <person name="Pangilinan J.L."/>
            <person name="Park R."/>
            <person name="Pearson M."/>
            <person name="Quesneville H."/>
            <person name="Rouhier N."/>
            <person name="Sakthikumar S."/>
            <person name="Salamov A.A."/>
            <person name="Schmutz J."/>
            <person name="Selles B."/>
            <person name="Shapiro H."/>
            <person name="Tanguay P."/>
            <person name="Tuskan G.A."/>
            <person name="Henrissat B."/>
            <person name="Van de Peer Y."/>
            <person name="Rouze P."/>
            <person name="Ellis J.G."/>
            <person name="Dodds P.N."/>
            <person name="Schein J.E."/>
            <person name="Zhong S."/>
            <person name="Hamelin R.C."/>
            <person name="Grigoriev I.V."/>
            <person name="Szabo L.J."/>
            <person name="Martin F."/>
        </authorList>
    </citation>
    <scope>NUCLEOTIDE SEQUENCE [LARGE SCALE GENOMIC DNA]</scope>
    <source>
        <strain evidence="10">98AG31 / pathotype 3-4-7</strain>
    </source>
</reference>
<evidence type="ECO:0000256" key="7">
    <source>
        <dbReference type="SAM" id="Phobius"/>
    </source>
</evidence>
<dbReference type="OrthoDB" id="8907274at2759"/>
<dbReference type="FunFam" id="1.20.144.10:FF:000017">
    <property type="entry name" value="Diacylglycerol pyrophosphate phosphatase 1"/>
    <property type="match status" value="1"/>
</dbReference>
<dbReference type="SMART" id="SM00014">
    <property type="entry name" value="acidPPc"/>
    <property type="match status" value="1"/>
</dbReference>
<dbReference type="KEGG" id="mlr:MELLADRAFT_50083"/>
<keyword evidence="3 7" id="KW-0812">Transmembrane</keyword>
<evidence type="ECO:0000313" key="10">
    <source>
        <dbReference type="Proteomes" id="UP000001072"/>
    </source>
</evidence>
<feature type="transmembrane region" description="Helical" evidence="7">
    <location>
        <begin position="51"/>
        <end position="69"/>
    </location>
</feature>
<dbReference type="GO" id="GO:0016020">
    <property type="term" value="C:membrane"/>
    <property type="evidence" value="ECO:0007669"/>
    <property type="project" value="UniProtKB-SubCell"/>
</dbReference>
<gene>
    <name evidence="9" type="ORF">MELLADRAFT_50083</name>
</gene>
<dbReference type="VEuPathDB" id="FungiDB:MELLADRAFT_50083"/>
<dbReference type="PANTHER" id="PTHR10165:SF35">
    <property type="entry name" value="RE23632P"/>
    <property type="match status" value="1"/>
</dbReference>
<dbReference type="CDD" id="cd03390">
    <property type="entry name" value="PAP2_containing_1_like"/>
    <property type="match status" value="1"/>
</dbReference>
<keyword evidence="4 7" id="KW-1133">Transmembrane helix</keyword>
<feature type="transmembrane region" description="Helical" evidence="7">
    <location>
        <begin position="97"/>
        <end position="116"/>
    </location>
</feature>
<accession>F4S1M4</accession>
<dbReference type="EMBL" id="GL883138">
    <property type="protein sequence ID" value="EGG01481.1"/>
    <property type="molecule type" value="Genomic_DNA"/>
</dbReference>
<name>F4S1M4_MELLP</name>
<dbReference type="GO" id="GO:0006644">
    <property type="term" value="P:phospholipid metabolic process"/>
    <property type="evidence" value="ECO:0007669"/>
    <property type="project" value="InterPro"/>
</dbReference>
<dbReference type="GO" id="GO:0008195">
    <property type="term" value="F:phosphatidate phosphatase activity"/>
    <property type="evidence" value="ECO:0007669"/>
    <property type="project" value="TreeGrafter"/>
</dbReference>
<sequence length="353" mass="40265">MSRPQPNRSNSNQFKSQDRFGIFPEALFRHRHQNLSRQTTKERRLNLLRSYLPDWIIIIALCVGLYFTGDVNGFHRQFDLNDTSIRHTHAETERVPILHLAIYSILIPIVLIITCSQGLLRSFWDSHNGLLGLAFSLSLNWAFTTAIKNTVGRPRPDFIDRCQPRSDVMNASIGLSDESICTTSLDSRLLMDGFRSFPSGHASTAWCGLGYLSLYLAGKFHLFDRKGHTLKAWLALSPLLGAALISISRTMDYRHHWQDVLVGGLLGMLIAWFGYRMYYPSLFTEEAHKPYSPRLHPKDRSSPILPVANQTYGSHHHENNRNSEDSNEIMLQASNSNQTHQSEDIHSNIKHLT</sequence>
<dbReference type="InterPro" id="IPR000326">
    <property type="entry name" value="PAP2/HPO"/>
</dbReference>
<feature type="domain" description="Phosphatidic acid phosphatase type 2/haloperoxidase" evidence="8">
    <location>
        <begin position="130"/>
        <end position="275"/>
    </location>
</feature>
<keyword evidence="10" id="KW-1185">Reference proteome</keyword>
<evidence type="ECO:0000313" key="9">
    <source>
        <dbReference type="EMBL" id="EGG01481.1"/>
    </source>
</evidence>
<dbReference type="RefSeq" id="XP_007415331.1">
    <property type="nucleotide sequence ID" value="XM_007415269.1"/>
</dbReference>
<evidence type="ECO:0000256" key="5">
    <source>
        <dbReference type="ARBA" id="ARBA00023136"/>
    </source>
</evidence>
<dbReference type="Proteomes" id="UP000001072">
    <property type="component" value="Unassembled WGS sequence"/>
</dbReference>
<dbReference type="PANTHER" id="PTHR10165">
    <property type="entry name" value="LIPID PHOSPHATE PHOSPHATASE"/>
    <property type="match status" value="1"/>
</dbReference>
<protein>
    <recommendedName>
        <fullName evidence="8">Phosphatidic acid phosphatase type 2/haloperoxidase domain-containing protein</fullName>
    </recommendedName>
</protein>
<dbReference type="FunCoup" id="F4S1M4">
    <property type="interactions" value="71"/>
</dbReference>
<dbReference type="Gene3D" id="1.20.144.10">
    <property type="entry name" value="Phosphatidic acid phosphatase type 2/haloperoxidase"/>
    <property type="match status" value="1"/>
</dbReference>
<dbReference type="SUPFAM" id="SSF48317">
    <property type="entry name" value="Acid phosphatase/Vanadium-dependent haloperoxidase"/>
    <property type="match status" value="1"/>
</dbReference>
<proteinExistence type="inferred from homology"/>
<dbReference type="InterPro" id="IPR036938">
    <property type="entry name" value="PAP2/HPO_sf"/>
</dbReference>
<evidence type="ECO:0000256" key="6">
    <source>
        <dbReference type="SAM" id="MobiDB-lite"/>
    </source>
</evidence>
<dbReference type="AlphaFoldDB" id="F4S1M4"/>
<dbReference type="HOGENOM" id="CLU_021458_6_0_1"/>
<dbReference type="eggNOG" id="KOG3030">
    <property type="taxonomic scope" value="Eukaryota"/>
</dbReference>
<feature type="transmembrane region" description="Helical" evidence="7">
    <location>
        <begin position="128"/>
        <end position="147"/>
    </location>
</feature>
<dbReference type="GO" id="GO:0046839">
    <property type="term" value="P:phospholipid dephosphorylation"/>
    <property type="evidence" value="ECO:0007669"/>
    <property type="project" value="TreeGrafter"/>
</dbReference>